<dbReference type="InterPro" id="IPR034204">
    <property type="entry name" value="PfSUB1-like_cat_dom"/>
</dbReference>
<feature type="region of interest" description="Disordered" evidence="11">
    <location>
        <begin position="580"/>
        <end position="599"/>
    </location>
</feature>
<gene>
    <name evidence="14" type="ORF">C2E20_7801</name>
</gene>
<dbReference type="GO" id="GO:0008270">
    <property type="term" value="F:zinc ion binding"/>
    <property type="evidence" value="ECO:0007669"/>
    <property type="project" value="UniProtKB-KW"/>
</dbReference>
<feature type="region of interest" description="Disordered" evidence="11">
    <location>
        <begin position="871"/>
        <end position="921"/>
    </location>
</feature>
<feature type="active site" description="Charge relay system" evidence="7 9">
    <location>
        <position position="226"/>
    </location>
</feature>
<dbReference type="InterPro" id="IPR022398">
    <property type="entry name" value="Peptidase_S8_His-AS"/>
</dbReference>
<dbReference type="PROSITE" id="PS50865">
    <property type="entry name" value="ZF_MYND_2"/>
    <property type="match status" value="1"/>
</dbReference>
<dbReference type="AlphaFoldDB" id="A0A2P6V3C1"/>
<dbReference type="PANTHER" id="PTHR12197:SF251">
    <property type="entry name" value="EG:BACR7C10.4 PROTEIN"/>
    <property type="match status" value="1"/>
</dbReference>
<evidence type="ECO:0000256" key="6">
    <source>
        <dbReference type="ARBA" id="ARBA00022833"/>
    </source>
</evidence>
<dbReference type="InterPro" id="IPR046341">
    <property type="entry name" value="SET_dom_sf"/>
</dbReference>
<evidence type="ECO:0000256" key="2">
    <source>
        <dbReference type="ARBA" id="ARBA00022723"/>
    </source>
</evidence>
<accession>A0A2P6V3C1</accession>
<proteinExistence type="inferred from homology"/>
<protein>
    <submittedName>
        <fullName evidence="14">Subtilisin-like serine protease</fullName>
    </submittedName>
</protein>
<dbReference type="OrthoDB" id="547043at2759"/>
<name>A0A2P6V3C1_9CHLO</name>
<keyword evidence="15" id="KW-1185">Reference proteome</keyword>
<dbReference type="Pfam" id="PF00856">
    <property type="entry name" value="SET"/>
    <property type="match status" value="1"/>
</dbReference>
<feature type="region of interest" description="Disordered" evidence="11">
    <location>
        <begin position="1010"/>
        <end position="1035"/>
    </location>
</feature>
<sequence>MSAALVCAVAAAGDAVPLQGAAPVRTFAGAAAAPGRLLVQFKPSAAATARLQARIPLRGLQLERLVGKHQGLAVGRAAAAAAGGRRQLAAATGDVPPDATLLFSITDGKSVQEKIKELRGNAAIAAAEPDWALQLTGPQRAAAQVTTRSPAQQAAAVSQALALVGEGEEPRTAAAADGGAQLDRGAQDPFVFGSEGTELYHLQRIAAPIAWDSTVGSKEVKVCVIDSGLRRTHQDFVANDAGGWNRAWENGGMPAVGSDLYTDYSDTDGHGSHVAGIIAAAGDNGVGMAGVAWNASIVSCKAVSSDGYLYSSATINCYSLCGSTPGVRVVSASYGGFGTGSTLERSAIQALGDAGILFVASAGNNNNNTDVNATYPASYGLSNQLSVGASVWNDNRASFSNYGASTVHLTAPGYYIKSAGHEADDSYVFMSGTSMSCPVVSGVAALLFSAKPTATVAEVRNAILNSVDAVPDWAGKSVTGGRVNAAKAVATLLGTTPATTSTCCAWEPNVEFSLYYYYPSLSTRTMTTLPSAAACKAGCQNTHWCHYVTSSYDTGYIFTIDGGASWGNWPGWHVDRAGAAGNAREGGASPPDTQVDASKGRSVIASRRFAAGEVVLSDEPYAFALVAEQLATRCDCGCLEPVAQALRCSACKLACYASREHQRRGWQAGHREECAALRAATPRVPPAAIRLALRCVLRHWREAAAEGPSSAAGAAAAGGNSDRYDPLLSLRHHWESLPGASKVELAQMGAVAHRLLAAATPAAADATSPRDLALLCARFGANSHTISDDELQPLAVGIFPQGALVNHDCWPNTVHVFVGSRMLFRAIRDIAPGEEVTTSYCELAAPRWERRAALLQHHSFDIDAEASGAAAAAGSASRDTTAPAAAPLPPSAAPGSGSAAAVATVAAQQRQQQQQQQQREAVLQHLPAQAPVTSAPLPGGGGELRLYHGALPPWPHDERDSALTAVVGFRGSSGGGMWACLPPSGGAAGAAAAVAAAAASFDIGDDGLEEAAQKGESSPAPASTSNASGNGAASAASQTEGASMVVHCWLERGSKAAVLQQAAELAAAYAAALRLQCSLDGQLAGGGCRAAAALRELQRTVGVLCGGGRPSGGAPALGARHVLRMHLLADVHRAAIAAGEWRDALSAGRQLLPLYQQAYPPAWPQVGLLHASLAKLEHFLERPAPALAAADAALRMLTLTHGDGGAAVQEMQRIRFEAEAELRQGAAALAGPQHDDESD</sequence>
<dbReference type="GO" id="GO:0004252">
    <property type="term" value="F:serine-type endopeptidase activity"/>
    <property type="evidence" value="ECO:0007669"/>
    <property type="project" value="UniProtKB-UniRule"/>
</dbReference>
<dbReference type="GO" id="GO:0006508">
    <property type="term" value="P:proteolysis"/>
    <property type="evidence" value="ECO:0007669"/>
    <property type="project" value="UniProtKB-KW"/>
</dbReference>
<feature type="active site" description="Charge relay system" evidence="7 9">
    <location>
        <position position="270"/>
    </location>
</feature>
<keyword evidence="3 8" id="KW-0863">Zinc-finger</keyword>
<dbReference type="Gene3D" id="1.25.40.10">
    <property type="entry name" value="Tetratricopeptide repeat domain"/>
    <property type="match status" value="1"/>
</dbReference>
<dbReference type="EMBL" id="LHPF02000035">
    <property type="protein sequence ID" value="PSC68591.1"/>
    <property type="molecule type" value="Genomic_DNA"/>
</dbReference>
<evidence type="ECO:0000256" key="11">
    <source>
        <dbReference type="SAM" id="MobiDB-lite"/>
    </source>
</evidence>
<dbReference type="InterPro" id="IPR023828">
    <property type="entry name" value="Peptidase_S8_Ser-AS"/>
</dbReference>
<keyword evidence="6" id="KW-0862">Zinc</keyword>
<evidence type="ECO:0000259" key="13">
    <source>
        <dbReference type="PROSITE" id="PS50865"/>
    </source>
</evidence>
<evidence type="ECO:0000256" key="5">
    <source>
        <dbReference type="ARBA" id="ARBA00022825"/>
    </source>
</evidence>
<evidence type="ECO:0000256" key="4">
    <source>
        <dbReference type="ARBA" id="ARBA00022801"/>
    </source>
</evidence>
<dbReference type="Proteomes" id="UP000239649">
    <property type="component" value="Unassembled WGS sequence"/>
</dbReference>
<dbReference type="PRINTS" id="PR00723">
    <property type="entry name" value="SUBTILISIN"/>
</dbReference>
<feature type="domain" description="SET" evidence="12">
    <location>
        <begin position="591"/>
        <end position="841"/>
    </location>
</feature>
<evidence type="ECO:0000313" key="14">
    <source>
        <dbReference type="EMBL" id="PSC68591.1"/>
    </source>
</evidence>
<dbReference type="Gene3D" id="6.10.140.2220">
    <property type="match status" value="1"/>
</dbReference>
<keyword evidence="5 9" id="KW-0720">Serine protease</keyword>
<organism evidence="14 15">
    <name type="scientific">Micractinium conductrix</name>
    <dbReference type="NCBI Taxonomy" id="554055"/>
    <lineage>
        <taxon>Eukaryota</taxon>
        <taxon>Viridiplantae</taxon>
        <taxon>Chlorophyta</taxon>
        <taxon>core chlorophytes</taxon>
        <taxon>Trebouxiophyceae</taxon>
        <taxon>Chlorellales</taxon>
        <taxon>Chlorellaceae</taxon>
        <taxon>Chlorella clade</taxon>
        <taxon>Micractinium</taxon>
    </lineage>
</organism>
<dbReference type="PROSITE" id="PS00137">
    <property type="entry name" value="SUBTILASE_HIS"/>
    <property type="match status" value="1"/>
</dbReference>
<comment type="similarity">
    <text evidence="9 10">Belongs to the peptidase S8 family.</text>
</comment>
<keyword evidence="1 9" id="KW-0645">Protease</keyword>
<dbReference type="SUPFAM" id="SSF52743">
    <property type="entry name" value="Subtilisin-like"/>
    <property type="match status" value="1"/>
</dbReference>
<evidence type="ECO:0000256" key="8">
    <source>
        <dbReference type="PROSITE-ProRule" id="PRU00134"/>
    </source>
</evidence>
<dbReference type="SUPFAM" id="SSF82199">
    <property type="entry name" value="SET domain"/>
    <property type="match status" value="1"/>
</dbReference>
<feature type="active site" description="Charge relay system" evidence="7 9">
    <location>
        <position position="434"/>
    </location>
</feature>
<dbReference type="InterPro" id="IPR023827">
    <property type="entry name" value="Peptidase_S8_Asp-AS"/>
</dbReference>
<evidence type="ECO:0000256" key="7">
    <source>
        <dbReference type="PIRSR" id="PIRSR615500-1"/>
    </source>
</evidence>
<dbReference type="InterPro" id="IPR001214">
    <property type="entry name" value="SET_dom"/>
</dbReference>
<dbReference type="Gene3D" id="1.10.220.160">
    <property type="match status" value="1"/>
</dbReference>
<dbReference type="InterPro" id="IPR036852">
    <property type="entry name" value="Peptidase_S8/S53_dom_sf"/>
</dbReference>
<evidence type="ECO:0000256" key="3">
    <source>
        <dbReference type="ARBA" id="ARBA00022771"/>
    </source>
</evidence>
<evidence type="ECO:0000256" key="1">
    <source>
        <dbReference type="ARBA" id="ARBA00022670"/>
    </source>
</evidence>
<dbReference type="SMART" id="SM00317">
    <property type="entry name" value="SET"/>
    <property type="match status" value="1"/>
</dbReference>
<dbReference type="PROSITE" id="PS50280">
    <property type="entry name" value="SET"/>
    <property type="match status" value="1"/>
</dbReference>
<dbReference type="PANTHER" id="PTHR12197">
    <property type="entry name" value="HISTONE-LYSINE N-METHYLTRANSFERASE SMYD"/>
    <property type="match status" value="1"/>
</dbReference>
<dbReference type="Gene3D" id="2.170.270.10">
    <property type="entry name" value="SET domain"/>
    <property type="match status" value="1"/>
</dbReference>
<dbReference type="InterPro" id="IPR002893">
    <property type="entry name" value="Znf_MYND"/>
</dbReference>
<feature type="domain" description="MYND-type" evidence="13">
    <location>
        <begin position="633"/>
        <end position="674"/>
    </location>
</feature>
<evidence type="ECO:0000259" key="12">
    <source>
        <dbReference type="PROSITE" id="PS50280"/>
    </source>
</evidence>
<dbReference type="GO" id="GO:0005634">
    <property type="term" value="C:nucleus"/>
    <property type="evidence" value="ECO:0007669"/>
    <property type="project" value="TreeGrafter"/>
</dbReference>
<dbReference type="InterPro" id="IPR050869">
    <property type="entry name" value="H3K4_H4K5_MeTrfase"/>
</dbReference>
<dbReference type="SUPFAM" id="SSF144232">
    <property type="entry name" value="HIT/MYND zinc finger-like"/>
    <property type="match status" value="1"/>
</dbReference>
<dbReference type="Pfam" id="PF00082">
    <property type="entry name" value="Peptidase_S8"/>
    <property type="match status" value="1"/>
</dbReference>
<dbReference type="InterPro" id="IPR011990">
    <property type="entry name" value="TPR-like_helical_dom_sf"/>
</dbReference>
<evidence type="ECO:0000313" key="15">
    <source>
        <dbReference type="Proteomes" id="UP000239649"/>
    </source>
</evidence>
<evidence type="ECO:0000256" key="10">
    <source>
        <dbReference type="RuleBase" id="RU003355"/>
    </source>
</evidence>
<dbReference type="InterPro" id="IPR000209">
    <property type="entry name" value="Peptidase_S8/S53_dom"/>
</dbReference>
<feature type="compositionally biased region" description="Low complexity" evidence="11">
    <location>
        <begin position="871"/>
        <end position="885"/>
    </location>
</feature>
<dbReference type="CDD" id="cd07473">
    <property type="entry name" value="Peptidases_S8_Subtilisin_like"/>
    <property type="match status" value="1"/>
</dbReference>
<dbReference type="PROSITE" id="PS00138">
    <property type="entry name" value="SUBTILASE_SER"/>
    <property type="match status" value="1"/>
</dbReference>
<keyword evidence="4 9" id="KW-0378">Hydrolase</keyword>
<dbReference type="STRING" id="554055.A0A2P6V3C1"/>
<feature type="compositionally biased region" description="Low complexity" evidence="11">
    <location>
        <begin position="893"/>
        <end position="921"/>
    </location>
</feature>
<feature type="compositionally biased region" description="Low complexity" evidence="11">
    <location>
        <begin position="1017"/>
        <end position="1035"/>
    </location>
</feature>
<dbReference type="InterPro" id="IPR015500">
    <property type="entry name" value="Peptidase_S8_subtilisin-rel"/>
</dbReference>
<comment type="caution">
    <text evidence="14">The sequence shown here is derived from an EMBL/GenBank/DDBJ whole genome shotgun (WGS) entry which is preliminary data.</text>
</comment>
<dbReference type="Gene3D" id="3.40.50.200">
    <property type="entry name" value="Peptidase S8/S53 domain"/>
    <property type="match status" value="1"/>
</dbReference>
<reference evidence="14 15" key="1">
    <citation type="journal article" date="2018" name="Plant J.">
        <title>Genome sequences of Chlorella sorokiniana UTEX 1602 and Micractinium conductrix SAG 241.80: implications to maltose excretion by a green alga.</title>
        <authorList>
            <person name="Arriola M.B."/>
            <person name="Velmurugan N."/>
            <person name="Zhang Y."/>
            <person name="Plunkett M.H."/>
            <person name="Hondzo H."/>
            <person name="Barney B.M."/>
        </authorList>
    </citation>
    <scope>NUCLEOTIDE SEQUENCE [LARGE SCALE GENOMIC DNA]</scope>
    <source>
        <strain evidence="14 15">SAG 241.80</strain>
    </source>
</reference>
<evidence type="ECO:0000256" key="9">
    <source>
        <dbReference type="PROSITE-ProRule" id="PRU01240"/>
    </source>
</evidence>
<keyword evidence="2" id="KW-0479">Metal-binding</keyword>
<dbReference type="PROSITE" id="PS51892">
    <property type="entry name" value="SUBTILASE"/>
    <property type="match status" value="1"/>
</dbReference>
<dbReference type="PROSITE" id="PS00136">
    <property type="entry name" value="SUBTILASE_ASP"/>
    <property type="match status" value="1"/>
</dbReference>